<evidence type="ECO:0000313" key="1">
    <source>
        <dbReference type="EMBL" id="WYK18510.1"/>
    </source>
</evidence>
<evidence type="ECO:0008006" key="3">
    <source>
        <dbReference type="Google" id="ProtNLM"/>
    </source>
</evidence>
<evidence type="ECO:0000313" key="2">
    <source>
        <dbReference type="Proteomes" id="UP001281305"/>
    </source>
</evidence>
<protein>
    <recommendedName>
        <fullName evidence="3">Tetratricopeptide repeat protein</fullName>
    </recommendedName>
</protein>
<keyword evidence="2" id="KW-1185">Reference proteome</keyword>
<gene>
    <name evidence="1" type="ORF">RZS32_001085</name>
</gene>
<accession>A0ABZ2THD0</accession>
<organism evidence="1 2">
    <name type="scientific">Roseovarius rhodophyticola</name>
    <dbReference type="NCBI Taxonomy" id="3080827"/>
    <lineage>
        <taxon>Bacteria</taxon>
        <taxon>Pseudomonadati</taxon>
        <taxon>Pseudomonadota</taxon>
        <taxon>Alphaproteobacteria</taxon>
        <taxon>Rhodobacterales</taxon>
        <taxon>Roseobacteraceae</taxon>
        <taxon>Roseovarius</taxon>
    </lineage>
</organism>
<dbReference type="RefSeq" id="WP_317055195.1">
    <property type="nucleotide sequence ID" value="NZ_CP146606.1"/>
</dbReference>
<proteinExistence type="predicted"/>
<sequence>MQTLIYGEHYEQKFFSTKASGTNPEASEYFEAALRAFNIYRGDPVALVDQAIDSAPEFAMAHILKAYLFGLATEPEAAAEAKTILETAKPLRRPNKRFLTWRLWRLFSTTTGQRQRCGSTATTSSSHMTYWVFKLVI</sequence>
<dbReference type="Proteomes" id="UP001281305">
    <property type="component" value="Chromosome"/>
</dbReference>
<reference evidence="1 2" key="1">
    <citation type="submission" date="2024-02" db="EMBL/GenBank/DDBJ databases">
        <title>Roseovarius strain W115 nov., isolated from a marine algae.</title>
        <authorList>
            <person name="Lee M.W."/>
            <person name="Lee J.K."/>
            <person name="Kim J.M."/>
            <person name="Choi D.G."/>
            <person name="Baek J.H."/>
            <person name="Bayburt H."/>
            <person name="Jung J.J."/>
            <person name="Han D.M."/>
            <person name="Jeon C.O."/>
        </authorList>
    </citation>
    <scope>NUCLEOTIDE SEQUENCE [LARGE SCALE GENOMIC DNA]</scope>
    <source>
        <strain evidence="1 2">W115</strain>
    </source>
</reference>
<dbReference type="EMBL" id="CP146606">
    <property type="protein sequence ID" value="WYK18510.1"/>
    <property type="molecule type" value="Genomic_DNA"/>
</dbReference>
<name>A0ABZ2THD0_9RHOB</name>